<dbReference type="Proteomes" id="UP001464891">
    <property type="component" value="Unassembled WGS sequence"/>
</dbReference>
<keyword evidence="1" id="KW-0812">Transmembrane</keyword>
<dbReference type="Pfam" id="PF00535">
    <property type="entry name" value="Glycos_transf_2"/>
    <property type="match status" value="1"/>
</dbReference>
<evidence type="ECO:0000256" key="1">
    <source>
        <dbReference type="SAM" id="Phobius"/>
    </source>
</evidence>
<sequence length="352" mass="39362">MRQPAPLKGISHPFLSIVVPVYNGGEAFQACLSAITRSHFQNWELIVVDDGSSDRSAQIASEFGATVLSTHQPQSGPGFARNVGAQVAKGQYLCFIDADCEVSSQTLNRLAEVLRKNLTLDAVFGSYDDAPKATNFVAQYKNLLHHYTHQTGCEDASTFWAGCGAVKRSTFLALGGFDTQRYPRPSIEDIDLGYRIKQASGKILLAKQVQVKHHKAWKLNSLIKTDLFDRGIPWTQLLLDSRSGMANDLNLQVSSRLSVVAVYLLLLLGLSSFYSPQAVWGLLLVAIALLILNQDVYRFFRQKRDLSFTLKAILMHWLYYIYSGLAFLIGNYLHWQEQLGKDRAVTKTLFDH</sequence>
<evidence type="ECO:0000259" key="2">
    <source>
        <dbReference type="Pfam" id="PF00535"/>
    </source>
</evidence>
<gene>
    <name evidence="3" type="ORF">NC998_12250</name>
</gene>
<feature type="transmembrane region" description="Helical" evidence="1">
    <location>
        <begin position="312"/>
        <end position="333"/>
    </location>
</feature>
<protein>
    <submittedName>
        <fullName evidence="3">Glycosyltransferase family 2 protein</fullName>
    </submittedName>
</protein>
<dbReference type="SUPFAM" id="SSF53448">
    <property type="entry name" value="Nucleotide-diphospho-sugar transferases"/>
    <property type="match status" value="1"/>
</dbReference>
<dbReference type="EMBL" id="JAMPKM010000006">
    <property type="protein sequence ID" value="MEP0817866.1"/>
    <property type="molecule type" value="Genomic_DNA"/>
</dbReference>
<proteinExistence type="predicted"/>
<dbReference type="CDD" id="cd00761">
    <property type="entry name" value="Glyco_tranf_GTA_type"/>
    <property type="match status" value="1"/>
</dbReference>
<dbReference type="InterPro" id="IPR029044">
    <property type="entry name" value="Nucleotide-diphossugar_trans"/>
</dbReference>
<reference evidence="3 4" key="1">
    <citation type="submission" date="2022-04" db="EMBL/GenBank/DDBJ databases">
        <title>Positive selection, recombination, and allopatry shape intraspecific diversity of widespread and dominant cyanobacteria.</title>
        <authorList>
            <person name="Wei J."/>
            <person name="Shu W."/>
            <person name="Hu C."/>
        </authorList>
    </citation>
    <scope>NUCLEOTIDE SEQUENCE [LARGE SCALE GENOMIC DNA]</scope>
    <source>
        <strain evidence="3 4">GB2-A4</strain>
    </source>
</reference>
<comment type="caution">
    <text evidence="3">The sequence shown here is derived from an EMBL/GenBank/DDBJ whole genome shotgun (WGS) entry which is preliminary data.</text>
</comment>
<dbReference type="PANTHER" id="PTHR43685:SF3">
    <property type="entry name" value="SLR2126 PROTEIN"/>
    <property type="match status" value="1"/>
</dbReference>
<feature type="transmembrane region" description="Helical" evidence="1">
    <location>
        <begin position="280"/>
        <end position="300"/>
    </location>
</feature>
<organism evidence="3 4">
    <name type="scientific">Trichocoleus desertorum GB2-A4</name>
    <dbReference type="NCBI Taxonomy" id="2933944"/>
    <lineage>
        <taxon>Bacteria</taxon>
        <taxon>Bacillati</taxon>
        <taxon>Cyanobacteriota</taxon>
        <taxon>Cyanophyceae</taxon>
        <taxon>Leptolyngbyales</taxon>
        <taxon>Trichocoleusaceae</taxon>
        <taxon>Trichocoleus</taxon>
    </lineage>
</organism>
<name>A0ABV0JA12_9CYAN</name>
<dbReference type="PANTHER" id="PTHR43685">
    <property type="entry name" value="GLYCOSYLTRANSFERASE"/>
    <property type="match status" value="1"/>
</dbReference>
<keyword evidence="1" id="KW-0472">Membrane</keyword>
<dbReference type="Gene3D" id="3.90.550.10">
    <property type="entry name" value="Spore Coat Polysaccharide Biosynthesis Protein SpsA, Chain A"/>
    <property type="match status" value="1"/>
</dbReference>
<evidence type="ECO:0000313" key="3">
    <source>
        <dbReference type="EMBL" id="MEP0817866.1"/>
    </source>
</evidence>
<dbReference type="RefSeq" id="WP_190434763.1">
    <property type="nucleotide sequence ID" value="NZ_JAMPKM010000006.1"/>
</dbReference>
<keyword evidence="1" id="KW-1133">Transmembrane helix</keyword>
<accession>A0ABV0JA12</accession>
<dbReference type="InterPro" id="IPR050834">
    <property type="entry name" value="Glycosyltransf_2"/>
</dbReference>
<feature type="domain" description="Glycosyltransferase 2-like" evidence="2">
    <location>
        <begin position="16"/>
        <end position="170"/>
    </location>
</feature>
<keyword evidence="4" id="KW-1185">Reference proteome</keyword>
<evidence type="ECO:0000313" key="4">
    <source>
        <dbReference type="Proteomes" id="UP001464891"/>
    </source>
</evidence>
<dbReference type="InterPro" id="IPR001173">
    <property type="entry name" value="Glyco_trans_2-like"/>
</dbReference>